<proteinExistence type="predicted"/>
<name>A0A428P9R5_9HYPO</name>
<gene>
    <name evidence="3" type="ORF">CEP54_012262</name>
</gene>
<dbReference type="Proteomes" id="UP000288168">
    <property type="component" value="Unassembled WGS sequence"/>
</dbReference>
<comment type="caution">
    <text evidence="3">The sequence shown here is derived from an EMBL/GenBank/DDBJ whole genome shotgun (WGS) entry which is preliminary data.</text>
</comment>
<feature type="domain" description="Nephrocystin 3-like N-terminal" evidence="2">
    <location>
        <begin position="280"/>
        <end position="447"/>
    </location>
</feature>
<dbReference type="PANTHER" id="PTHR10039">
    <property type="entry name" value="AMELOGENIN"/>
    <property type="match status" value="1"/>
</dbReference>
<dbReference type="Pfam" id="PF24883">
    <property type="entry name" value="NPHP3_N"/>
    <property type="match status" value="1"/>
</dbReference>
<evidence type="ECO:0000256" key="1">
    <source>
        <dbReference type="ARBA" id="ARBA00022737"/>
    </source>
</evidence>
<protein>
    <recommendedName>
        <fullName evidence="2">Nephrocystin 3-like N-terminal domain-containing protein</fullName>
    </recommendedName>
</protein>
<evidence type="ECO:0000259" key="2">
    <source>
        <dbReference type="Pfam" id="PF24883"/>
    </source>
</evidence>
<evidence type="ECO:0000313" key="4">
    <source>
        <dbReference type="Proteomes" id="UP000288168"/>
    </source>
</evidence>
<keyword evidence="1" id="KW-0677">Repeat</keyword>
<accession>A0A428P9R5</accession>
<organism evidence="3 4">
    <name type="scientific">Fusarium duplospermum</name>
    <dbReference type="NCBI Taxonomy" id="1325734"/>
    <lineage>
        <taxon>Eukaryota</taxon>
        <taxon>Fungi</taxon>
        <taxon>Dikarya</taxon>
        <taxon>Ascomycota</taxon>
        <taxon>Pezizomycotina</taxon>
        <taxon>Sordariomycetes</taxon>
        <taxon>Hypocreomycetidae</taxon>
        <taxon>Hypocreales</taxon>
        <taxon>Nectriaceae</taxon>
        <taxon>Fusarium</taxon>
        <taxon>Fusarium solani species complex</taxon>
    </lineage>
</organism>
<dbReference type="STRING" id="1325734.A0A428P9R5"/>
<dbReference type="Gene3D" id="3.40.50.300">
    <property type="entry name" value="P-loop containing nucleotide triphosphate hydrolases"/>
    <property type="match status" value="1"/>
</dbReference>
<dbReference type="SUPFAM" id="SSF52540">
    <property type="entry name" value="P-loop containing nucleoside triphosphate hydrolases"/>
    <property type="match status" value="1"/>
</dbReference>
<dbReference type="InterPro" id="IPR056884">
    <property type="entry name" value="NPHP3-like_N"/>
</dbReference>
<dbReference type="AlphaFoldDB" id="A0A428P9R5"/>
<dbReference type="PANTHER" id="PTHR10039:SF10">
    <property type="entry name" value="NACHT DOMAIN-CONTAINING PROTEIN"/>
    <property type="match status" value="1"/>
</dbReference>
<evidence type="ECO:0000313" key="3">
    <source>
        <dbReference type="EMBL" id="RSL49755.1"/>
    </source>
</evidence>
<dbReference type="OrthoDB" id="7464126at2759"/>
<reference evidence="3 4" key="1">
    <citation type="submission" date="2017-06" db="EMBL/GenBank/DDBJ databases">
        <title>Comparative genomic analysis of Ambrosia Fusariam Clade fungi.</title>
        <authorList>
            <person name="Stajich J.E."/>
            <person name="Carrillo J."/>
            <person name="Kijimoto T."/>
            <person name="Eskalen A."/>
            <person name="O'Donnell K."/>
            <person name="Kasson M."/>
        </authorList>
    </citation>
    <scope>NUCLEOTIDE SEQUENCE [LARGE SCALE GENOMIC DNA]</scope>
    <source>
        <strain evidence="3 4">NRRL62584</strain>
    </source>
</reference>
<keyword evidence="4" id="KW-1185">Reference proteome</keyword>
<dbReference type="InterPro" id="IPR027417">
    <property type="entry name" value="P-loop_NTPase"/>
</dbReference>
<sequence>MKELSSAVGFAAKLKPEIRLAQAISEFGASLNTQNQRTRFKNLQSQSPPSPDDIIRLTEEINRDGARAHRSWRPYGTRLVAILERMRQFAPIGDVLVGGSQNLIACGVWAVVRLSLETSLSFLSYFENVTSMMLRLGRSLSLHQDFVVLFPKCSTLQSYMCEYTIVMVNICAKIIHNCAKSALSQLAASFTSTFDAIFKPLESDLATWAQLIEKRATVLLAQADVQNQSSVLERFNRLQITMSRDSAAQRKEKRKHRLFTALCPDQGEFNLTWRRERKRGTSSWMYEQEAYKSWLSSKAQSVLWLKGNLGSGKTVAMASAVAHLISAAPGMEPKGAVTVSHFFCQSDNPKTLSATTLLGSIVGQVLQKLAQELSLMSFLEQTEITQDTCSRLEDLIEILLKSTPSNWRGIFILDGLDEMPQEDVDDVFGQLKRLNGYRRLHILCSSRPTSAAYSIAKSNLDVEWALSMETADRSNEIRAYITTEISRWNRIRPLPTELERLVEEQLVAGCQGMFLWLSLQIADICPRYTQELRSDAEILDILGNLPKDLPDAFDKALLRMRGCTSGNRLFKLVASAEPPLSMDELRVAFNVEPGNARWDNSTLVSSGKALVSAYGGSLLDIDEEDFRVRFIHYSALLHLTTPSSDVKTHSFHFNLEEAERELGAVCVTYLNYSVFENRAPSRCQSRLGKTIVRIAEEQVEGA</sequence>
<dbReference type="EMBL" id="NKCI01000174">
    <property type="protein sequence ID" value="RSL49755.1"/>
    <property type="molecule type" value="Genomic_DNA"/>
</dbReference>